<dbReference type="Proteomes" id="UP000031523">
    <property type="component" value="Chromosome"/>
</dbReference>
<evidence type="ECO:0000313" key="1">
    <source>
        <dbReference type="EMBL" id="AJE87429.1"/>
    </source>
</evidence>
<evidence type="ECO:0000313" key="2">
    <source>
        <dbReference type="Proteomes" id="UP000031523"/>
    </source>
</evidence>
<protein>
    <submittedName>
        <fullName evidence="1">Uncharacterized protein</fullName>
    </submittedName>
</protein>
<organism evidence="1 2">
    <name type="scientific">Streptomyces albus (strain ATCC 21838 / DSM 41398 / FERM P-419 / JCM 4703 / NBRC 107858)</name>
    <dbReference type="NCBI Taxonomy" id="1081613"/>
    <lineage>
        <taxon>Bacteria</taxon>
        <taxon>Bacillati</taxon>
        <taxon>Actinomycetota</taxon>
        <taxon>Actinomycetes</taxon>
        <taxon>Kitasatosporales</taxon>
        <taxon>Streptomycetaceae</taxon>
        <taxon>Streptomyces</taxon>
    </lineage>
</organism>
<accession>A0A0B5F025</accession>
<reference evidence="1 2" key="1">
    <citation type="submission" date="2015-01" db="EMBL/GenBank/DDBJ databases">
        <title>Enhanced salinomycin production by adjusting the supply of polyketide extender units in Streptomyce albus DSM 41398.</title>
        <authorList>
            <person name="Lu C."/>
        </authorList>
    </citation>
    <scope>NUCLEOTIDE SEQUENCE [LARGE SCALE GENOMIC DNA]</scope>
    <source>
        <strain evidence="2">ATCC 21838 / DSM 41398 / FERM P-419 / JCM 4703 / NBRC 107858</strain>
    </source>
</reference>
<dbReference type="KEGG" id="sals:SLNWT_7053"/>
<gene>
    <name evidence="1" type="ORF">SLNWT_7053</name>
</gene>
<dbReference type="AlphaFoldDB" id="A0A0B5F025"/>
<dbReference type="EMBL" id="CP010519">
    <property type="protein sequence ID" value="AJE87429.1"/>
    <property type="molecule type" value="Genomic_DNA"/>
</dbReference>
<name>A0A0B5F025_STRA4</name>
<keyword evidence="2" id="KW-1185">Reference proteome</keyword>
<proteinExistence type="predicted"/>
<sequence length="67" mass="7341">MGAAGALTHQLDDDLVDRKSAEVLTDTLARFTDQADWESVTLKDIALIATFENRDKYADDCSCGAFD</sequence>